<evidence type="ECO:0000313" key="5">
    <source>
        <dbReference type="Proteomes" id="UP000033740"/>
    </source>
</evidence>
<dbReference type="InterPro" id="IPR036291">
    <property type="entry name" value="NAD(P)-bd_dom_sf"/>
</dbReference>
<dbReference type="CDD" id="cd05300">
    <property type="entry name" value="2-Hacid_dh_1"/>
    <property type="match status" value="1"/>
</dbReference>
<dbReference type="PATRIC" id="fig|582680.6.peg.1583"/>
<evidence type="ECO:0000256" key="2">
    <source>
        <dbReference type="ARBA" id="ARBA00023027"/>
    </source>
</evidence>
<dbReference type="RefSeq" id="WP_052680145.1">
    <property type="nucleotide sequence ID" value="NZ_JYIX01000032.1"/>
</dbReference>
<dbReference type="GO" id="GO:0008465">
    <property type="term" value="F:hydroxypyruvate reductase (NADH) activity"/>
    <property type="evidence" value="ECO:0007669"/>
    <property type="project" value="UniProtKB-EC"/>
</dbReference>
<dbReference type="Pfam" id="PF02826">
    <property type="entry name" value="2-Hacid_dh_C"/>
    <property type="match status" value="1"/>
</dbReference>
<dbReference type="EMBL" id="JYIX01000032">
    <property type="protein sequence ID" value="KJL33742.1"/>
    <property type="molecule type" value="Genomic_DNA"/>
</dbReference>
<organism evidence="4 5">
    <name type="scientific">Microbacterium azadirachtae</name>
    <dbReference type="NCBI Taxonomy" id="582680"/>
    <lineage>
        <taxon>Bacteria</taxon>
        <taxon>Bacillati</taxon>
        <taxon>Actinomycetota</taxon>
        <taxon>Actinomycetes</taxon>
        <taxon>Micrococcales</taxon>
        <taxon>Microbacteriaceae</taxon>
        <taxon>Microbacterium</taxon>
    </lineage>
</organism>
<evidence type="ECO:0000256" key="1">
    <source>
        <dbReference type="ARBA" id="ARBA00023002"/>
    </source>
</evidence>
<proteinExistence type="predicted"/>
<evidence type="ECO:0000313" key="4">
    <source>
        <dbReference type="EMBL" id="KJL33742.1"/>
    </source>
</evidence>
<dbReference type="AlphaFoldDB" id="A0A0F0LKL0"/>
<feature type="domain" description="D-isomer specific 2-hydroxyacid dehydrogenase NAD-binding" evidence="3">
    <location>
        <begin position="107"/>
        <end position="279"/>
    </location>
</feature>
<dbReference type="EC" id="1.1.1.29" evidence="4"/>
<dbReference type="Gene3D" id="3.40.50.720">
    <property type="entry name" value="NAD(P)-binding Rossmann-like Domain"/>
    <property type="match status" value="2"/>
</dbReference>
<dbReference type="Proteomes" id="UP000033740">
    <property type="component" value="Unassembled WGS sequence"/>
</dbReference>
<keyword evidence="5" id="KW-1185">Reference proteome</keyword>
<dbReference type="PANTHER" id="PTHR43333">
    <property type="entry name" value="2-HACID_DH_C DOMAIN-CONTAINING PROTEIN"/>
    <property type="match status" value="1"/>
</dbReference>
<sequence>MNVAVLAHLDDRARSLCREGLIDDVVQWRVSDAEAPEWRDVYRDCEIVFGTIPASWIPRLNALRWLQLESTGFEYYRDSAAEISRRGILVTNLRGQFAEPAAETALAGALSLMRGVSVLSRGRQERRWQSLEVRPGTTLLARSNALVLGAGAIGGHVRHLLEAFGARVQSFARSSPRAELHDLTSLDAALPGADLVISCLPSTPGTRLLFDRERLARLSRSAVIVNIGRGDLIDEEALADALEAGEIGGCVLDVTQEEPLPPTSRLWAAPGAVLTQHTGGGHRDELADKAAYFLANLARWKTGEPLDGQVDVRLGY</sequence>
<dbReference type="GO" id="GO:0051287">
    <property type="term" value="F:NAD binding"/>
    <property type="evidence" value="ECO:0007669"/>
    <property type="project" value="InterPro"/>
</dbReference>
<keyword evidence="2" id="KW-0520">NAD</keyword>
<keyword evidence="1 4" id="KW-0560">Oxidoreductase</keyword>
<comment type="caution">
    <text evidence="4">The sequence shown here is derived from an EMBL/GenBank/DDBJ whole genome shotgun (WGS) entry which is preliminary data.</text>
</comment>
<dbReference type="PANTHER" id="PTHR43333:SF1">
    <property type="entry name" value="D-ISOMER SPECIFIC 2-HYDROXYACID DEHYDROGENASE NAD-BINDING DOMAIN-CONTAINING PROTEIN"/>
    <property type="match status" value="1"/>
</dbReference>
<dbReference type="SUPFAM" id="SSF51735">
    <property type="entry name" value="NAD(P)-binding Rossmann-fold domains"/>
    <property type="match status" value="1"/>
</dbReference>
<accession>A0A0F0LKL0</accession>
<dbReference type="InterPro" id="IPR006140">
    <property type="entry name" value="D-isomer_DH_NAD-bd"/>
</dbReference>
<reference evidence="4 5" key="1">
    <citation type="submission" date="2015-02" db="EMBL/GenBank/DDBJ databases">
        <title>Draft genome sequences of ten Microbacterium spp. with emphasis on heavy metal contaminated environments.</title>
        <authorList>
            <person name="Corretto E."/>
        </authorList>
    </citation>
    <scope>NUCLEOTIDE SEQUENCE [LARGE SCALE GENOMIC DNA]</scope>
    <source>
        <strain evidence="4 5">ARN176</strain>
    </source>
</reference>
<dbReference type="SUPFAM" id="SSF52283">
    <property type="entry name" value="Formate/glycerate dehydrogenase catalytic domain-like"/>
    <property type="match status" value="1"/>
</dbReference>
<name>A0A0F0LKL0_9MICO</name>
<dbReference type="STRING" id="582680.RS86_01539"/>
<gene>
    <name evidence="4" type="primary">hprA</name>
    <name evidence="4" type="ORF">RS86_01539</name>
</gene>
<protein>
    <submittedName>
        <fullName evidence="4">Glycerate dehydrogenase</fullName>
        <ecNumber evidence="4">1.1.1.29</ecNumber>
    </submittedName>
</protein>
<evidence type="ECO:0000259" key="3">
    <source>
        <dbReference type="Pfam" id="PF02826"/>
    </source>
</evidence>